<keyword evidence="1" id="KW-0472">Membrane</keyword>
<name>A0A0W1AP37_9GAMM</name>
<gene>
    <name evidence="2" type="ORF">Lwal_0003</name>
</gene>
<organism evidence="2 3">
    <name type="scientific">Legionella waltersii</name>
    <dbReference type="NCBI Taxonomy" id="66969"/>
    <lineage>
        <taxon>Bacteria</taxon>
        <taxon>Pseudomonadati</taxon>
        <taxon>Pseudomonadota</taxon>
        <taxon>Gammaproteobacteria</taxon>
        <taxon>Legionellales</taxon>
        <taxon>Legionellaceae</taxon>
        <taxon>Legionella</taxon>
    </lineage>
</organism>
<comment type="caution">
    <text evidence="2">The sequence shown here is derived from an EMBL/GenBank/DDBJ whole genome shotgun (WGS) entry which is preliminary data.</text>
</comment>
<evidence type="ECO:0000313" key="3">
    <source>
        <dbReference type="Proteomes" id="UP000054729"/>
    </source>
</evidence>
<dbReference type="Proteomes" id="UP000054729">
    <property type="component" value="Unassembled WGS sequence"/>
</dbReference>
<evidence type="ECO:0000256" key="1">
    <source>
        <dbReference type="SAM" id="Phobius"/>
    </source>
</evidence>
<dbReference type="RefSeq" id="WP_058478884.1">
    <property type="nucleotide sequence ID" value="NZ_CAAAIQ010000028.1"/>
</dbReference>
<keyword evidence="1" id="KW-1133">Transmembrane helix</keyword>
<proteinExistence type="predicted"/>
<accession>A0A0W1AP37</accession>
<dbReference type="PATRIC" id="fig|66969.6.peg.3"/>
<dbReference type="STRING" id="66969.Lwal_0003"/>
<reference evidence="2 3" key="1">
    <citation type="submission" date="2015-11" db="EMBL/GenBank/DDBJ databases">
        <title>Genomic analysis of 38 Legionella species identifies large and diverse effector repertoires.</title>
        <authorList>
            <person name="Burstein D."/>
            <person name="Amaro F."/>
            <person name="Zusman T."/>
            <person name="Lifshitz Z."/>
            <person name="Cohen O."/>
            <person name="Gilbert J.A."/>
            <person name="Pupko T."/>
            <person name="Shuman H.A."/>
            <person name="Segal G."/>
        </authorList>
    </citation>
    <scope>NUCLEOTIDE SEQUENCE [LARGE SCALE GENOMIC DNA]</scope>
    <source>
        <strain evidence="2 3">ATCC 51914</strain>
    </source>
</reference>
<protein>
    <submittedName>
        <fullName evidence="2">Uncharacterized protein</fullName>
    </submittedName>
</protein>
<keyword evidence="1" id="KW-0812">Transmembrane</keyword>
<keyword evidence="3" id="KW-1185">Reference proteome</keyword>
<sequence>MKFKRIFDSSYRWIMPLLSFLILITSAFLSYDFKLLMEKYPSWKGLFEIIQNNLPLTLIIVAALNLLISSLYSFFIKPSIKTLLDELEKIKEENALIAENVKKVFDGYLYQLSKKLEFGSKASNCERVSIYIHDKSSLTLFLLGDFLLTPNLEVLDGLNTLITRVVYLRDGKMSGIMKMIWAMLILTSKIVRQGMP</sequence>
<evidence type="ECO:0000313" key="2">
    <source>
        <dbReference type="EMBL" id="KTD83095.1"/>
    </source>
</evidence>
<dbReference type="AlphaFoldDB" id="A0A0W1AP37"/>
<feature type="transmembrane region" description="Helical" evidence="1">
    <location>
        <begin position="54"/>
        <end position="75"/>
    </location>
</feature>
<dbReference type="EMBL" id="LNZB01000001">
    <property type="protein sequence ID" value="KTD83095.1"/>
    <property type="molecule type" value="Genomic_DNA"/>
</dbReference>